<dbReference type="InParanoid" id="A0A165DBC2"/>
<evidence type="ECO:0000256" key="1">
    <source>
        <dbReference type="ARBA" id="ARBA00004184"/>
    </source>
</evidence>
<feature type="compositionally biased region" description="Basic and acidic residues" evidence="6">
    <location>
        <begin position="578"/>
        <end position="603"/>
    </location>
</feature>
<feature type="compositionally biased region" description="Low complexity" evidence="6">
    <location>
        <begin position="327"/>
        <end position="344"/>
    </location>
</feature>
<evidence type="ECO:0000256" key="4">
    <source>
        <dbReference type="ARBA" id="ARBA00023054"/>
    </source>
</evidence>
<dbReference type="Gene3D" id="1.10.220.60">
    <property type="entry name" value="GRIP domain"/>
    <property type="match status" value="1"/>
</dbReference>
<keyword evidence="4" id="KW-0175">Coiled coil</keyword>
<dbReference type="PANTHER" id="PTHR23157">
    <property type="entry name" value="GRIP AND COILED-COIL DOMAIN-CONTAINING PROTEIN 1"/>
    <property type="match status" value="1"/>
</dbReference>
<feature type="region of interest" description="Disordered" evidence="6">
    <location>
        <begin position="701"/>
        <end position="740"/>
    </location>
</feature>
<dbReference type="SMART" id="SM00755">
    <property type="entry name" value="Grip"/>
    <property type="match status" value="1"/>
</dbReference>
<feature type="compositionally biased region" description="Polar residues" evidence="6">
    <location>
        <begin position="231"/>
        <end position="241"/>
    </location>
</feature>
<gene>
    <name evidence="8" type="ORF">CALCODRAFT_502304</name>
</gene>
<dbReference type="InterPro" id="IPR051952">
    <property type="entry name" value="Golgi-autophagy_related"/>
</dbReference>
<dbReference type="Proteomes" id="UP000076842">
    <property type="component" value="Unassembled WGS sequence"/>
</dbReference>
<dbReference type="AlphaFoldDB" id="A0A165DBC2"/>
<feature type="compositionally biased region" description="Polar residues" evidence="6">
    <location>
        <begin position="1051"/>
        <end position="1065"/>
    </location>
</feature>
<feature type="region of interest" description="Disordered" evidence="6">
    <location>
        <begin position="200"/>
        <end position="269"/>
    </location>
</feature>
<accession>A0A165DBC2</accession>
<name>A0A165DBC2_9BASI</name>
<dbReference type="Pfam" id="PF01465">
    <property type="entry name" value="GRIP"/>
    <property type="match status" value="1"/>
</dbReference>
<keyword evidence="5" id="KW-0472">Membrane</keyword>
<evidence type="ECO:0000256" key="3">
    <source>
        <dbReference type="ARBA" id="ARBA00022490"/>
    </source>
</evidence>
<dbReference type="PROSITE" id="PS50913">
    <property type="entry name" value="GRIP"/>
    <property type="match status" value="1"/>
</dbReference>
<keyword evidence="9" id="KW-1185">Reference proteome</keyword>
<dbReference type="InterPro" id="IPR000237">
    <property type="entry name" value="GRIP_dom"/>
</dbReference>
<feature type="compositionally biased region" description="Low complexity" evidence="6">
    <location>
        <begin position="434"/>
        <end position="466"/>
    </location>
</feature>
<feature type="region of interest" description="Disordered" evidence="6">
    <location>
        <begin position="283"/>
        <end position="373"/>
    </location>
</feature>
<sequence>MFQQLRKRLEDGLDSIEHLAGVAQHPHPPQAPQGAAGPGAAPTAPLAPGAAAAGSTPASTATLPASSSTGPSTPPRRSTDPGRTPSPRPPRTASPTPLRESALRASSPSPSPSSGAAKPPLPSLPFTSALSSLQRSLALPIPRLPHPSDREDRPQPPRLSRQSSVGSGTDREMDDVAPPGGAGHAARLALEDRLRGVFAIGDDSGTTTPQELLPQAAAGGQGVPGVDIIPSTPTLTPGRTPQQPPMSLPSEKDASEASDASHASQAGEAQDVDLALAAAVPLPDSPLLGSTIPLPVSPAPSAPTPTPTPGSGSSSAHANEVQRSREPSLSLSAASRRGSESAFSLSSTDMPATSLPRTPTRLPEGKVASPAPVRLPGAALPVALVLGAGAGAGGAGEGDRSFTSESEVDSVLDRLEEHAEAGAGELPSASSTVSTTPGPASLTPAAAPAPAPQAQRSAAPATASTTELDPPIEPELTLPPRTDVRSPLPLPQEEDETDEEKRRLRERLELVEGRFAEISTSFKRLQAERQALTALLKAHTPVISTADVDGLRAHFELLERQQQQGKEEVLKLQGQIRQQEDRMEELRDTHRLEGQSRSEQVDRLQKQLAESEALLAASAAEASKAAAASAGRAAEVDALKSEGEKLRAVAREEEEKRSKAISLLKTVRQKLVKAEKERDEALARAAEALKGLEDARGREREALAEVDRERERARAERERETSALRGQFEREMAGTRERAEREARLRREKYELDAIHAKAAFDKELGAKSARINTLESANGALTAERDQLFDELQMRQAEAESSRSALELAQAQSAELAYQIRELSDRLAVAADELAEARRSGGGEDEGRRREVQRLLAESEQRAELRVAELRERLSALGRERQAAEEEWTRDLAERNREVDRLRRVIEGKDREYAQAVREKRERDDRVEGVQREMQRLQERVAAAEAEVAAQKAEGERVKREEAGVRRELDGVRQKLEEREREAEEARAREQQVRSSNKTLRDELRKVQSSAALLERGRNPGVGYWSSRPGLTSPTGTNGTGPNGSIDSAAASTSDVRSRSSTEGNGYPPGSPVQSESSLAKENKNEEEVNLEYLRNVILQFLEHKEMRPNLVRVLSVILRFTPQETRRLLAKVGN</sequence>
<dbReference type="STRING" id="1353952.A0A165DBC2"/>
<feature type="compositionally biased region" description="Low complexity" evidence="6">
    <location>
        <begin position="93"/>
        <end position="139"/>
    </location>
</feature>
<feature type="region of interest" description="Disordered" evidence="6">
    <location>
        <begin position="389"/>
        <end position="504"/>
    </location>
</feature>
<feature type="region of interest" description="Disordered" evidence="6">
    <location>
        <begin position="573"/>
        <end position="603"/>
    </location>
</feature>
<dbReference type="OrthoDB" id="1926336at2759"/>
<feature type="region of interest" description="Disordered" evidence="6">
    <location>
        <begin position="947"/>
        <end position="1087"/>
    </location>
</feature>
<evidence type="ECO:0000313" key="8">
    <source>
        <dbReference type="EMBL" id="KZT52441.1"/>
    </source>
</evidence>
<feature type="compositionally biased region" description="Pro residues" evidence="6">
    <location>
        <begin position="295"/>
        <end position="308"/>
    </location>
</feature>
<protein>
    <recommendedName>
        <fullName evidence="7">GRIP domain-containing protein</fullName>
    </recommendedName>
</protein>
<feature type="domain" description="GRIP" evidence="7">
    <location>
        <begin position="1085"/>
        <end position="1133"/>
    </location>
</feature>
<proteinExistence type="predicted"/>
<evidence type="ECO:0000259" key="7">
    <source>
        <dbReference type="PROSITE" id="PS50913"/>
    </source>
</evidence>
<feature type="compositionally biased region" description="Polar residues" evidence="6">
    <location>
        <begin position="345"/>
        <end position="357"/>
    </location>
</feature>
<feature type="compositionally biased region" description="Basic and acidic residues" evidence="6">
    <location>
        <begin position="146"/>
        <end position="155"/>
    </location>
</feature>
<dbReference type="PANTHER" id="PTHR23157:SF25">
    <property type="entry name" value="GRIP AND COILED-COIL DOMAIN-CONTAINING PROTEIN 1"/>
    <property type="match status" value="1"/>
</dbReference>
<evidence type="ECO:0000256" key="5">
    <source>
        <dbReference type="ARBA" id="ARBA00023136"/>
    </source>
</evidence>
<reference evidence="8 9" key="1">
    <citation type="journal article" date="2016" name="Mol. Biol. Evol.">
        <title>Comparative Genomics of Early-Diverging Mushroom-Forming Fungi Provides Insights into the Origins of Lignocellulose Decay Capabilities.</title>
        <authorList>
            <person name="Nagy L.G."/>
            <person name="Riley R."/>
            <person name="Tritt A."/>
            <person name="Adam C."/>
            <person name="Daum C."/>
            <person name="Floudas D."/>
            <person name="Sun H."/>
            <person name="Yadav J.S."/>
            <person name="Pangilinan J."/>
            <person name="Larsson K.H."/>
            <person name="Matsuura K."/>
            <person name="Barry K."/>
            <person name="Labutti K."/>
            <person name="Kuo R."/>
            <person name="Ohm R.A."/>
            <person name="Bhattacharya S.S."/>
            <person name="Shirouzu T."/>
            <person name="Yoshinaga Y."/>
            <person name="Martin F.M."/>
            <person name="Grigoriev I.V."/>
            <person name="Hibbett D.S."/>
        </authorList>
    </citation>
    <scope>NUCLEOTIDE SEQUENCE [LARGE SCALE GENOMIC DNA]</scope>
    <source>
        <strain evidence="8 9">HHB12733</strain>
    </source>
</reference>
<feature type="region of interest" description="Disordered" evidence="6">
    <location>
        <begin position="16"/>
        <end position="188"/>
    </location>
</feature>
<keyword evidence="3" id="KW-0963">Cytoplasm</keyword>
<organism evidence="8 9">
    <name type="scientific">Calocera cornea HHB12733</name>
    <dbReference type="NCBI Taxonomy" id="1353952"/>
    <lineage>
        <taxon>Eukaryota</taxon>
        <taxon>Fungi</taxon>
        <taxon>Dikarya</taxon>
        <taxon>Basidiomycota</taxon>
        <taxon>Agaricomycotina</taxon>
        <taxon>Dacrymycetes</taxon>
        <taxon>Dacrymycetales</taxon>
        <taxon>Dacrymycetaceae</taxon>
        <taxon>Calocera</taxon>
    </lineage>
</organism>
<evidence type="ECO:0000313" key="9">
    <source>
        <dbReference type="Proteomes" id="UP000076842"/>
    </source>
</evidence>
<feature type="compositionally biased region" description="Low complexity" evidence="6">
    <location>
        <begin position="32"/>
        <end position="71"/>
    </location>
</feature>
<evidence type="ECO:0000256" key="2">
    <source>
        <dbReference type="ARBA" id="ARBA00004496"/>
    </source>
</evidence>
<dbReference type="EMBL" id="KV424066">
    <property type="protein sequence ID" value="KZT52441.1"/>
    <property type="molecule type" value="Genomic_DNA"/>
</dbReference>
<evidence type="ECO:0000256" key="6">
    <source>
        <dbReference type="SAM" id="MobiDB-lite"/>
    </source>
</evidence>
<comment type="subcellular location">
    <subcellularLocation>
        <location evidence="2">Cytoplasm</location>
    </subcellularLocation>
    <subcellularLocation>
        <location evidence="1">Endomembrane system</location>
        <topology evidence="1">Peripheral membrane protein</topology>
    </subcellularLocation>
</comment>
<dbReference type="GO" id="GO:0005794">
    <property type="term" value="C:Golgi apparatus"/>
    <property type="evidence" value="ECO:0007669"/>
    <property type="project" value="TreeGrafter"/>
</dbReference>
<feature type="compositionally biased region" description="Basic and acidic residues" evidence="6">
    <location>
        <begin position="411"/>
        <end position="420"/>
    </location>
</feature>
<feature type="compositionally biased region" description="Basic and acidic residues" evidence="6">
    <location>
        <begin position="954"/>
        <end position="993"/>
    </location>
</feature>
<feature type="compositionally biased region" description="Low complexity" evidence="6">
    <location>
        <begin position="257"/>
        <end position="266"/>
    </location>
</feature>